<protein>
    <submittedName>
        <fullName evidence="7">Cytosine permease</fullName>
    </submittedName>
</protein>
<feature type="transmembrane region" description="Helical" evidence="6">
    <location>
        <begin position="59"/>
        <end position="81"/>
    </location>
</feature>
<feature type="transmembrane region" description="Helical" evidence="6">
    <location>
        <begin position="230"/>
        <end position="256"/>
    </location>
</feature>
<dbReference type="Gene3D" id="1.10.4160.10">
    <property type="entry name" value="Hydantoin permease"/>
    <property type="match status" value="1"/>
</dbReference>
<keyword evidence="8" id="KW-1185">Reference proteome</keyword>
<dbReference type="CDD" id="cd11484">
    <property type="entry name" value="SLC-NCS1sbd_CobB-like"/>
    <property type="match status" value="1"/>
</dbReference>
<sequence length="415" mass="43770">MKATAKNRTGDTEHSLSAVKQESKQGFWAVIVIMLGFTFFSPSMTAGGNLGIGLNMRDFFLAMLLGNAFLGLYTGVLAHVGQSTGLTLDLLARHSFGTKGSYLPSILISFTQIGWFGVGVAMFAFPVSVLLNINMTVLILITGVLMTATAYYGIKALAVLGSIAVPLIAVLGIYSMNVGIAEVSGFGNVFAENPGNPLTLTAALSIVIGSFISGGTATPNFTRFSKTPHIAVWATVIAFFIGNSIMFVFGAVGGAVTGNADIFDILIAQGLMIPAILVLGLNIWTTNNNALYTAGLGLANITKIRSKPMVLIGGAIGTLSAVWLYNNFIVYLSTLGGMIPPVGVVIILHYFMNKKNYGKEEPTCTDVNFGAIMAVVLGSLVGVFLNWGISPLNALMVSAVVYIAYELIVKKNHGK</sequence>
<keyword evidence="5 6" id="KW-0472">Membrane</keyword>
<evidence type="ECO:0000256" key="3">
    <source>
        <dbReference type="ARBA" id="ARBA00022692"/>
    </source>
</evidence>
<dbReference type="NCBIfam" id="NF008241">
    <property type="entry name" value="PRK11017.1"/>
    <property type="match status" value="1"/>
</dbReference>
<feature type="transmembrane region" description="Helical" evidence="6">
    <location>
        <begin position="364"/>
        <end position="385"/>
    </location>
</feature>
<dbReference type="Pfam" id="PF02133">
    <property type="entry name" value="Transp_cyt_pur"/>
    <property type="match status" value="1"/>
</dbReference>
<feature type="transmembrane region" description="Helical" evidence="6">
    <location>
        <begin position="200"/>
        <end position="218"/>
    </location>
</feature>
<evidence type="ECO:0000313" key="8">
    <source>
        <dbReference type="Proteomes" id="UP001407405"/>
    </source>
</evidence>
<evidence type="ECO:0000256" key="1">
    <source>
        <dbReference type="ARBA" id="ARBA00004141"/>
    </source>
</evidence>
<reference evidence="7 8" key="1">
    <citation type="submission" date="2024-04" db="EMBL/GenBank/DDBJ databases">
        <title>Genome sequencing and metabolic network reconstruction of aminoacids and betaine degradation by Anoxynatronum sibiricum.</title>
        <authorList>
            <person name="Detkova E.N."/>
            <person name="Boltjanskaja Y.V."/>
            <person name="Mardanov A.V."/>
            <person name="Kevbrin V."/>
        </authorList>
    </citation>
    <scope>NUCLEOTIDE SEQUENCE [LARGE SCALE GENOMIC DNA]</scope>
    <source>
        <strain evidence="7 8">Z-7981</strain>
    </source>
</reference>
<dbReference type="InterPro" id="IPR001248">
    <property type="entry name" value="Pur-cyt_permease"/>
</dbReference>
<name>A0ABU9VVV4_9CLOT</name>
<keyword evidence="4 6" id="KW-1133">Transmembrane helix</keyword>
<feature type="transmembrane region" description="Helical" evidence="6">
    <location>
        <begin position="159"/>
        <end position="180"/>
    </location>
</feature>
<comment type="similarity">
    <text evidence="2">Belongs to the purine-cytosine permease (2.A.39) family.</text>
</comment>
<dbReference type="RefSeq" id="WP_343186600.1">
    <property type="nucleotide sequence ID" value="NZ_JBCITM010000014.1"/>
</dbReference>
<evidence type="ECO:0000256" key="5">
    <source>
        <dbReference type="ARBA" id="ARBA00023136"/>
    </source>
</evidence>
<feature type="transmembrane region" description="Helical" evidence="6">
    <location>
        <begin position="131"/>
        <end position="152"/>
    </location>
</feature>
<dbReference type="PANTHER" id="PTHR30569:SF0">
    <property type="entry name" value="CYTOSINE PERMEASE"/>
    <property type="match status" value="1"/>
</dbReference>
<evidence type="ECO:0000313" key="7">
    <source>
        <dbReference type="EMBL" id="MEN1761301.1"/>
    </source>
</evidence>
<feature type="transmembrane region" description="Helical" evidence="6">
    <location>
        <begin position="262"/>
        <end position="285"/>
    </location>
</feature>
<comment type="caution">
    <text evidence="7">The sequence shown here is derived from an EMBL/GenBank/DDBJ whole genome shotgun (WGS) entry which is preliminary data.</text>
</comment>
<feature type="transmembrane region" description="Helical" evidence="6">
    <location>
        <begin position="306"/>
        <end position="325"/>
    </location>
</feature>
<organism evidence="7 8">
    <name type="scientific">Anoxynatronum sibiricum</name>
    <dbReference type="NCBI Taxonomy" id="210623"/>
    <lineage>
        <taxon>Bacteria</taxon>
        <taxon>Bacillati</taxon>
        <taxon>Bacillota</taxon>
        <taxon>Clostridia</taxon>
        <taxon>Eubacteriales</taxon>
        <taxon>Clostridiaceae</taxon>
        <taxon>Anoxynatronum</taxon>
    </lineage>
</organism>
<dbReference type="EMBL" id="JBCITM010000014">
    <property type="protein sequence ID" value="MEN1761301.1"/>
    <property type="molecule type" value="Genomic_DNA"/>
</dbReference>
<accession>A0ABU9VVV4</accession>
<evidence type="ECO:0000256" key="6">
    <source>
        <dbReference type="SAM" id="Phobius"/>
    </source>
</evidence>
<feature type="transmembrane region" description="Helical" evidence="6">
    <location>
        <begin position="391"/>
        <end position="409"/>
    </location>
</feature>
<dbReference type="InterPro" id="IPR030191">
    <property type="entry name" value="CodB"/>
</dbReference>
<dbReference type="Proteomes" id="UP001407405">
    <property type="component" value="Unassembled WGS sequence"/>
</dbReference>
<comment type="subcellular location">
    <subcellularLocation>
        <location evidence="1">Membrane</location>
        <topology evidence="1">Multi-pass membrane protein</topology>
    </subcellularLocation>
</comment>
<proteinExistence type="inferred from homology"/>
<feature type="transmembrane region" description="Helical" evidence="6">
    <location>
        <begin position="26"/>
        <end position="47"/>
    </location>
</feature>
<evidence type="ECO:0000256" key="4">
    <source>
        <dbReference type="ARBA" id="ARBA00022989"/>
    </source>
</evidence>
<dbReference type="PANTHER" id="PTHR30569">
    <property type="entry name" value="CYTOSINE TRANSPORTER CODB"/>
    <property type="match status" value="1"/>
</dbReference>
<gene>
    <name evidence="7" type="primary">codB</name>
    <name evidence="7" type="ORF">AAIG11_12485</name>
</gene>
<evidence type="ECO:0000256" key="2">
    <source>
        <dbReference type="ARBA" id="ARBA00008974"/>
    </source>
</evidence>
<keyword evidence="3 6" id="KW-0812">Transmembrane</keyword>
<feature type="transmembrane region" description="Helical" evidence="6">
    <location>
        <begin position="102"/>
        <end position="125"/>
    </location>
</feature>
<feature type="transmembrane region" description="Helical" evidence="6">
    <location>
        <begin position="331"/>
        <end position="352"/>
    </location>
</feature>